<name>A0A7Z7BHW2_9BURK</name>
<dbReference type="AlphaFoldDB" id="A0A7Z7BHW2"/>
<keyword evidence="2" id="KW-1185">Reference proteome</keyword>
<gene>
    <name evidence="1" type="ORF">SAMN04487926_14054</name>
</gene>
<accession>A0A7Z7BHW2</accession>
<reference evidence="1" key="1">
    <citation type="submission" date="2016-10" db="EMBL/GenBank/DDBJ databases">
        <authorList>
            <person name="Varghese N."/>
            <person name="Submissions S."/>
        </authorList>
    </citation>
    <scope>NUCLEOTIDE SEQUENCE [LARGE SCALE GENOMIC DNA]</scope>
    <source>
        <strain evidence="1">YR281</strain>
    </source>
</reference>
<proteinExistence type="predicted"/>
<evidence type="ECO:0000313" key="1">
    <source>
        <dbReference type="EMBL" id="SDJ27391.1"/>
    </source>
</evidence>
<sequence>MSTDEEILDVPTPGAIKLAHKRLNELFERFGPRLQSDVQQELFRGVQAILDDVWKLMPDAGGFFSVGDAAKLLLVSRPHVLKLIEQGKLELHHKTETDLFVSEASLRGYQANQEAAVQAYRASAADEE</sequence>
<dbReference type="Proteomes" id="UP000198900">
    <property type="component" value="Unassembled WGS sequence"/>
</dbReference>
<comment type="caution">
    <text evidence="1">The sequence shown here is derived from an EMBL/GenBank/DDBJ whole genome shotgun (WGS) entry which is preliminary data.</text>
</comment>
<dbReference type="EMBL" id="FNDI01000040">
    <property type="protein sequence ID" value="SDJ27391.1"/>
    <property type="molecule type" value="Genomic_DNA"/>
</dbReference>
<evidence type="ECO:0000313" key="2">
    <source>
        <dbReference type="Proteomes" id="UP000198900"/>
    </source>
</evidence>
<protein>
    <submittedName>
        <fullName evidence="1">DNA binding domain-containing protein, excisionase family</fullName>
    </submittedName>
</protein>
<organism evidence="1 2">
    <name type="scientific">Paraburkholderia steynii</name>
    <dbReference type="NCBI Taxonomy" id="1245441"/>
    <lineage>
        <taxon>Bacteria</taxon>
        <taxon>Pseudomonadati</taxon>
        <taxon>Pseudomonadota</taxon>
        <taxon>Betaproteobacteria</taxon>
        <taxon>Burkholderiales</taxon>
        <taxon>Burkholderiaceae</taxon>
        <taxon>Paraburkholderia</taxon>
    </lineage>
</organism>